<protein>
    <recommendedName>
        <fullName evidence="6">G-protein coupled receptors family 1 profile domain-containing protein</fullName>
    </recommendedName>
</protein>
<evidence type="ECO:0000313" key="8">
    <source>
        <dbReference type="Proteomes" id="UP001303046"/>
    </source>
</evidence>
<evidence type="ECO:0000256" key="2">
    <source>
        <dbReference type="ARBA" id="ARBA00022692"/>
    </source>
</evidence>
<dbReference type="InterPro" id="IPR017452">
    <property type="entry name" value="GPCR_Rhodpsn_7TM"/>
</dbReference>
<evidence type="ECO:0000256" key="3">
    <source>
        <dbReference type="ARBA" id="ARBA00022989"/>
    </source>
</evidence>
<name>A0ABR1BME5_NECAM</name>
<keyword evidence="3 5" id="KW-1133">Transmembrane helix</keyword>
<feature type="transmembrane region" description="Helical" evidence="5">
    <location>
        <begin position="92"/>
        <end position="112"/>
    </location>
</feature>
<dbReference type="Pfam" id="PF10328">
    <property type="entry name" value="7TM_GPCR_Srx"/>
    <property type="match status" value="1"/>
</dbReference>
<keyword evidence="2 5" id="KW-0812">Transmembrane</keyword>
<dbReference type="PANTHER" id="PTHR23017:SF3">
    <property type="entry name" value="G-PROTEIN COUPLED RECEPTORS FAMILY 1 PROFILE DOMAIN-CONTAINING PROTEIN"/>
    <property type="match status" value="1"/>
</dbReference>
<evidence type="ECO:0000256" key="4">
    <source>
        <dbReference type="ARBA" id="ARBA00023136"/>
    </source>
</evidence>
<evidence type="ECO:0000313" key="7">
    <source>
        <dbReference type="EMBL" id="KAK6727614.1"/>
    </source>
</evidence>
<evidence type="ECO:0000256" key="1">
    <source>
        <dbReference type="ARBA" id="ARBA00004370"/>
    </source>
</evidence>
<dbReference type="CDD" id="cd00637">
    <property type="entry name" value="7tm_classA_rhodopsin-like"/>
    <property type="match status" value="1"/>
</dbReference>
<keyword evidence="8" id="KW-1185">Reference proteome</keyword>
<dbReference type="EMBL" id="JAVFWL010000001">
    <property type="protein sequence ID" value="KAK6727614.1"/>
    <property type="molecule type" value="Genomic_DNA"/>
</dbReference>
<feature type="transmembrane region" description="Helical" evidence="5">
    <location>
        <begin position="132"/>
        <end position="152"/>
    </location>
</feature>
<dbReference type="PROSITE" id="PS50262">
    <property type="entry name" value="G_PROTEIN_RECEP_F1_2"/>
    <property type="match status" value="1"/>
</dbReference>
<keyword evidence="4 5" id="KW-0472">Membrane</keyword>
<accession>A0ABR1BME5</accession>
<dbReference type="InterPro" id="IPR019430">
    <property type="entry name" value="7TM_GPCR_serpentine_rcpt_Srx"/>
</dbReference>
<sequence>MVEEVVFAASIFRISRLHVCFHFLKKACYQLVANVQVKRNMSQTCSDCAEQYEYLIAGITMIIIGVIGCTINITAIILIFRTVVFHSSFGCICASHLVADTGVLVIHILWAGPATILELSPDATTSYLGARIGQLALLFWLATLYSQLQIAINRLVAIAWPTKYEAIFSGKWLVLFTSANWILSGLQSFLHFWEECTYYFESDVFSWSYSKTDCGKFSAFYLDFLPSTAACALIFLLHTTTFFCLRKKTKAKDYGVFLLNALILHLENIRPSATNTPSMPE</sequence>
<evidence type="ECO:0000256" key="5">
    <source>
        <dbReference type="SAM" id="Phobius"/>
    </source>
</evidence>
<dbReference type="SUPFAM" id="SSF81321">
    <property type="entry name" value="Family A G protein-coupled receptor-like"/>
    <property type="match status" value="1"/>
</dbReference>
<dbReference type="Proteomes" id="UP001303046">
    <property type="component" value="Unassembled WGS sequence"/>
</dbReference>
<reference evidence="7 8" key="1">
    <citation type="submission" date="2023-08" db="EMBL/GenBank/DDBJ databases">
        <title>A Necator americanus chromosomal reference genome.</title>
        <authorList>
            <person name="Ilik V."/>
            <person name="Petrzelkova K.J."/>
            <person name="Pardy F."/>
            <person name="Fuh T."/>
            <person name="Niatou-Singa F.S."/>
            <person name="Gouil Q."/>
            <person name="Baker L."/>
            <person name="Ritchie M.E."/>
            <person name="Jex A.R."/>
            <person name="Gazzola D."/>
            <person name="Li H."/>
            <person name="Toshio Fujiwara R."/>
            <person name="Zhan B."/>
            <person name="Aroian R.V."/>
            <person name="Pafco B."/>
            <person name="Schwarz E.M."/>
        </authorList>
    </citation>
    <scope>NUCLEOTIDE SEQUENCE [LARGE SCALE GENOMIC DNA]</scope>
    <source>
        <strain evidence="7 8">Aroian</strain>
        <tissue evidence="7">Whole animal</tissue>
    </source>
</reference>
<feature type="domain" description="G-protein coupled receptors family 1 profile" evidence="6">
    <location>
        <begin position="71"/>
        <end position="281"/>
    </location>
</feature>
<feature type="transmembrane region" description="Helical" evidence="5">
    <location>
        <begin position="224"/>
        <end position="245"/>
    </location>
</feature>
<evidence type="ECO:0000259" key="6">
    <source>
        <dbReference type="PROSITE" id="PS50262"/>
    </source>
</evidence>
<proteinExistence type="predicted"/>
<dbReference type="Gene3D" id="1.20.1070.10">
    <property type="entry name" value="Rhodopsin 7-helix transmembrane proteins"/>
    <property type="match status" value="1"/>
</dbReference>
<gene>
    <name evidence="7" type="primary">Necator_chrI.g1482</name>
    <name evidence="7" type="ORF">RB195_005356</name>
</gene>
<organism evidence="7 8">
    <name type="scientific">Necator americanus</name>
    <name type="common">Human hookworm</name>
    <dbReference type="NCBI Taxonomy" id="51031"/>
    <lineage>
        <taxon>Eukaryota</taxon>
        <taxon>Metazoa</taxon>
        <taxon>Ecdysozoa</taxon>
        <taxon>Nematoda</taxon>
        <taxon>Chromadorea</taxon>
        <taxon>Rhabditida</taxon>
        <taxon>Rhabditina</taxon>
        <taxon>Rhabditomorpha</taxon>
        <taxon>Strongyloidea</taxon>
        <taxon>Ancylostomatidae</taxon>
        <taxon>Bunostominae</taxon>
        <taxon>Necator</taxon>
    </lineage>
</organism>
<feature type="transmembrane region" description="Helical" evidence="5">
    <location>
        <begin position="54"/>
        <end position="80"/>
    </location>
</feature>
<dbReference type="PANTHER" id="PTHR23017">
    <property type="entry name" value="SERPENTINE RECEPTOR, CLASS X"/>
    <property type="match status" value="1"/>
</dbReference>
<comment type="subcellular location">
    <subcellularLocation>
        <location evidence="1">Membrane</location>
    </subcellularLocation>
</comment>
<feature type="transmembrane region" description="Helical" evidence="5">
    <location>
        <begin position="172"/>
        <end position="193"/>
    </location>
</feature>
<comment type="caution">
    <text evidence="7">The sequence shown here is derived from an EMBL/GenBank/DDBJ whole genome shotgun (WGS) entry which is preliminary data.</text>
</comment>